<sequence>MSPHHPYPEAKSPQLVLLRHGETEWSRTGKHTGRTDIPLTAEGERRAAALEPVLAGRDFALVLASPRQRAVRTAELAGFAGRIETTEDLAEFDYGSYEGLTSPQIAEERPGWDLWRDGAPDGETAAEVRVRVERVIARAQRVLDDGRDVLLVAHGHVLRALGAAWIDLPPEGGSRLVLSTAGLAELGYEHGNRVIDLWNAA</sequence>
<feature type="binding site" evidence="2">
    <location>
        <begin position="32"/>
        <end position="33"/>
    </location>
    <ligand>
        <name>substrate</name>
    </ligand>
</feature>
<evidence type="ECO:0000313" key="4">
    <source>
        <dbReference type="Proteomes" id="UP000295344"/>
    </source>
</evidence>
<feature type="binding site" evidence="2">
    <location>
        <begin position="91"/>
        <end position="94"/>
    </location>
    <ligand>
        <name>substrate</name>
    </ligand>
</feature>
<dbReference type="EMBL" id="SOAM01000002">
    <property type="protein sequence ID" value="TDS76981.1"/>
    <property type="molecule type" value="Genomic_DNA"/>
</dbReference>
<feature type="active site" description="Tele-phosphohistidine intermediate" evidence="1">
    <location>
        <position position="20"/>
    </location>
</feature>
<dbReference type="OrthoDB" id="4697614at2"/>
<gene>
    <name evidence="3" type="ORF">CLV52_1920</name>
</gene>
<dbReference type="InterPro" id="IPR050275">
    <property type="entry name" value="PGM_Phosphatase"/>
</dbReference>
<dbReference type="SMART" id="SM00855">
    <property type="entry name" value="PGAM"/>
    <property type="match status" value="1"/>
</dbReference>
<dbReference type="PANTHER" id="PTHR48100:SF15">
    <property type="entry name" value="SEDOHEPTULOSE 1,7-BISPHOSPHATASE"/>
    <property type="match status" value="1"/>
</dbReference>
<feature type="active site" description="Proton donor/acceptor" evidence="1">
    <location>
        <position position="91"/>
    </location>
</feature>
<dbReference type="InterPro" id="IPR029033">
    <property type="entry name" value="His_PPase_superfam"/>
</dbReference>
<dbReference type="PANTHER" id="PTHR48100">
    <property type="entry name" value="BROAD-SPECIFICITY PHOSPHATASE YOR283W-RELATED"/>
    <property type="match status" value="1"/>
</dbReference>
<evidence type="ECO:0000256" key="1">
    <source>
        <dbReference type="PIRSR" id="PIRSR613078-1"/>
    </source>
</evidence>
<organism evidence="3 4">
    <name type="scientific">Amnibacterium kyonggiense</name>
    <dbReference type="NCBI Taxonomy" id="595671"/>
    <lineage>
        <taxon>Bacteria</taxon>
        <taxon>Bacillati</taxon>
        <taxon>Actinomycetota</taxon>
        <taxon>Actinomycetes</taxon>
        <taxon>Micrococcales</taxon>
        <taxon>Microbacteriaceae</taxon>
        <taxon>Amnibacterium</taxon>
    </lineage>
</organism>
<evidence type="ECO:0000313" key="3">
    <source>
        <dbReference type="EMBL" id="TDS76981.1"/>
    </source>
</evidence>
<dbReference type="InterPro" id="IPR013078">
    <property type="entry name" value="His_Pase_superF_clade-1"/>
</dbReference>
<reference evidence="3 4" key="1">
    <citation type="submission" date="2019-03" db="EMBL/GenBank/DDBJ databases">
        <title>Genomic Encyclopedia of Archaeal and Bacterial Type Strains, Phase II (KMG-II): from individual species to whole genera.</title>
        <authorList>
            <person name="Goeker M."/>
        </authorList>
    </citation>
    <scope>NUCLEOTIDE SEQUENCE [LARGE SCALE GENOMIC DNA]</scope>
    <source>
        <strain evidence="3 4">DSM 24782</strain>
    </source>
</reference>
<name>A0A4R7FKR4_9MICO</name>
<dbReference type="RefSeq" id="WP_133766109.1">
    <property type="nucleotide sequence ID" value="NZ_BAAARP010000002.1"/>
</dbReference>
<accession>A0A4R7FKR4</accession>
<dbReference type="GO" id="GO:0070297">
    <property type="term" value="P:regulation of phosphorelay signal transduction system"/>
    <property type="evidence" value="ECO:0007669"/>
    <property type="project" value="TreeGrafter"/>
</dbReference>
<dbReference type="GO" id="GO:0101006">
    <property type="term" value="F:protein histidine phosphatase activity"/>
    <property type="evidence" value="ECO:0007669"/>
    <property type="project" value="TreeGrafter"/>
</dbReference>
<dbReference type="SUPFAM" id="SSF53254">
    <property type="entry name" value="Phosphoglycerate mutase-like"/>
    <property type="match status" value="1"/>
</dbReference>
<dbReference type="Proteomes" id="UP000295344">
    <property type="component" value="Unassembled WGS sequence"/>
</dbReference>
<keyword evidence="4" id="KW-1185">Reference proteome</keyword>
<dbReference type="CDD" id="cd07067">
    <property type="entry name" value="HP_PGM_like"/>
    <property type="match status" value="1"/>
</dbReference>
<dbReference type="AlphaFoldDB" id="A0A4R7FKR4"/>
<dbReference type="Gene3D" id="3.40.50.1240">
    <property type="entry name" value="Phosphoglycerate mutase-like"/>
    <property type="match status" value="1"/>
</dbReference>
<feature type="binding site" evidence="2">
    <location>
        <position position="69"/>
    </location>
    <ligand>
        <name>substrate</name>
    </ligand>
</feature>
<dbReference type="Pfam" id="PF00300">
    <property type="entry name" value="His_Phos_1"/>
    <property type="match status" value="1"/>
</dbReference>
<protein>
    <submittedName>
        <fullName evidence="3">Putative phosphoglycerate mutase</fullName>
    </submittedName>
</protein>
<evidence type="ECO:0000256" key="2">
    <source>
        <dbReference type="PIRSR" id="PIRSR613078-2"/>
    </source>
</evidence>
<comment type="caution">
    <text evidence="3">The sequence shown here is derived from an EMBL/GenBank/DDBJ whole genome shotgun (WGS) entry which is preliminary data.</text>
</comment>
<proteinExistence type="predicted"/>